<dbReference type="PANTHER" id="PTHR21725">
    <property type="entry name" value="E3 UBIQUITIN-PROTEIN LIGASE UBR4"/>
    <property type="match status" value="1"/>
</dbReference>
<dbReference type="GO" id="GO:0005829">
    <property type="term" value="C:cytosol"/>
    <property type="evidence" value="ECO:0007669"/>
    <property type="project" value="TreeGrafter"/>
</dbReference>
<reference evidence="1" key="2">
    <citation type="journal article" date="2023" name="Int. J. Mol. Sci.">
        <title>De Novo Assembly and Annotation of 11 Diverse Shrub Willow (Salix) Genomes Reveals Novel Gene Organization in Sex-Linked Regions.</title>
        <authorList>
            <person name="Hyden B."/>
            <person name="Feng K."/>
            <person name="Yates T.B."/>
            <person name="Jawdy S."/>
            <person name="Cereghino C."/>
            <person name="Smart L.B."/>
            <person name="Muchero W."/>
        </authorList>
    </citation>
    <scope>NUCLEOTIDE SEQUENCE [LARGE SCALE GENOMIC DNA]</scope>
    <source>
        <tissue evidence="1">Shoot tip</tissue>
    </source>
</reference>
<gene>
    <name evidence="1" type="ORF">OIU85_002714</name>
</gene>
<dbReference type="PANTHER" id="PTHR21725:SF1">
    <property type="entry name" value="E3 UBIQUITIN-PROTEIN LIGASE UBR4"/>
    <property type="match status" value="1"/>
</dbReference>
<protein>
    <submittedName>
        <fullName evidence="1">Uncharacterized protein</fullName>
    </submittedName>
</protein>
<dbReference type="InterPro" id="IPR045189">
    <property type="entry name" value="UBR4-like"/>
</dbReference>
<dbReference type="EMBL" id="JAPFFL010000001">
    <property type="protein sequence ID" value="KAJ6752311.1"/>
    <property type="molecule type" value="Genomic_DNA"/>
</dbReference>
<evidence type="ECO:0000313" key="1">
    <source>
        <dbReference type="EMBL" id="KAJ6752311.1"/>
    </source>
</evidence>
<comment type="caution">
    <text evidence="1">The sequence shown here is derived from an EMBL/GenBank/DDBJ whole genome shotgun (WGS) entry which is preliminary data.</text>
</comment>
<evidence type="ECO:0000313" key="2">
    <source>
        <dbReference type="Proteomes" id="UP001151529"/>
    </source>
</evidence>
<proteinExistence type="predicted"/>
<dbReference type="Proteomes" id="UP001151529">
    <property type="component" value="Chromosome 16"/>
</dbReference>
<dbReference type="GO" id="GO:0009926">
    <property type="term" value="P:auxin polar transport"/>
    <property type="evidence" value="ECO:0007669"/>
    <property type="project" value="TreeGrafter"/>
</dbReference>
<dbReference type="OrthoDB" id="1748826at2759"/>
<dbReference type="AlphaFoldDB" id="A0A9Q0VNX6"/>
<sequence length="156" mass="17669">MSYLHQKLSDGAVATSRFVISKSPNNCYGHATTFVTQCLKILQVLLKHLNLKKQLVTAGILPELFENNIRQGPKAARVQARALLCAFSKGDINAVTELNSLIQKKVMYCLENHRSMDIALVTREELLLLSKYAHRVDELGNQDYVLFSSFYFHLLN</sequence>
<keyword evidence="2" id="KW-1185">Reference proteome</keyword>
<organism evidence="1 2">
    <name type="scientific">Salix viminalis</name>
    <name type="common">Common osier</name>
    <name type="synonym">Basket willow</name>
    <dbReference type="NCBI Taxonomy" id="40686"/>
    <lineage>
        <taxon>Eukaryota</taxon>
        <taxon>Viridiplantae</taxon>
        <taxon>Streptophyta</taxon>
        <taxon>Embryophyta</taxon>
        <taxon>Tracheophyta</taxon>
        <taxon>Spermatophyta</taxon>
        <taxon>Magnoliopsida</taxon>
        <taxon>eudicotyledons</taxon>
        <taxon>Gunneridae</taxon>
        <taxon>Pentapetalae</taxon>
        <taxon>rosids</taxon>
        <taxon>fabids</taxon>
        <taxon>Malpighiales</taxon>
        <taxon>Salicaceae</taxon>
        <taxon>Saliceae</taxon>
        <taxon>Salix</taxon>
    </lineage>
</organism>
<name>A0A9Q0VNX6_SALVM</name>
<accession>A0A9Q0VNX6</accession>
<dbReference type="GO" id="GO:0009506">
    <property type="term" value="C:plasmodesma"/>
    <property type="evidence" value="ECO:0007669"/>
    <property type="project" value="TreeGrafter"/>
</dbReference>
<reference evidence="1" key="1">
    <citation type="submission" date="2022-11" db="EMBL/GenBank/DDBJ databases">
        <authorList>
            <person name="Hyden B.L."/>
            <person name="Feng K."/>
            <person name="Yates T."/>
            <person name="Jawdy S."/>
            <person name="Smart L.B."/>
            <person name="Muchero W."/>
        </authorList>
    </citation>
    <scope>NUCLEOTIDE SEQUENCE</scope>
    <source>
        <tissue evidence="1">Shoot tip</tissue>
    </source>
</reference>